<accession>A0A0N4ZQU9</accession>
<dbReference type="SUPFAM" id="SSF55729">
    <property type="entry name" value="Acyl-CoA N-acyltransferases (Nat)"/>
    <property type="match status" value="1"/>
</dbReference>
<evidence type="ECO:0000313" key="2">
    <source>
        <dbReference type="WBParaSite" id="PTRK_0001089000.1"/>
    </source>
</evidence>
<dbReference type="WBParaSite" id="PTRK_0001089000.1">
    <property type="protein sequence ID" value="PTRK_0001089000.1"/>
    <property type="gene ID" value="PTRK_0001089000"/>
</dbReference>
<dbReference type="Gene3D" id="3.40.630.30">
    <property type="match status" value="1"/>
</dbReference>
<dbReference type="Proteomes" id="UP000038045">
    <property type="component" value="Unplaced"/>
</dbReference>
<keyword evidence="1" id="KW-1185">Reference proteome</keyword>
<dbReference type="InterPro" id="IPR016181">
    <property type="entry name" value="Acyl_CoA_acyltransferase"/>
</dbReference>
<proteinExistence type="predicted"/>
<reference evidence="2" key="1">
    <citation type="submission" date="2017-02" db="UniProtKB">
        <authorList>
            <consortium name="WormBaseParasite"/>
        </authorList>
    </citation>
    <scope>IDENTIFICATION</scope>
</reference>
<protein>
    <submittedName>
        <fullName evidence="2">N-acetyltransferase domain-containing protein</fullName>
    </submittedName>
</protein>
<dbReference type="AlphaFoldDB" id="A0A0N4ZQU9"/>
<evidence type="ECO:0000313" key="1">
    <source>
        <dbReference type="Proteomes" id="UP000038045"/>
    </source>
</evidence>
<organism evidence="1 2">
    <name type="scientific">Parastrongyloides trichosuri</name>
    <name type="common">Possum-specific nematode worm</name>
    <dbReference type="NCBI Taxonomy" id="131310"/>
    <lineage>
        <taxon>Eukaryota</taxon>
        <taxon>Metazoa</taxon>
        <taxon>Ecdysozoa</taxon>
        <taxon>Nematoda</taxon>
        <taxon>Chromadorea</taxon>
        <taxon>Rhabditida</taxon>
        <taxon>Tylenchina</taxon>
        <taxon>Panagrolaimomorpha</taxon>
        <taxon>Strongyloidoidea</taxon>
        <taxon>Strongyloididae</taxon>
        <taxon>Parastrongyloides</taxon>
    </lineage>
</organism>
<sequence>MFRRNIQTQIKITQGLMNPVPKLKTRITTIEDTEQILNVIKKGFHYDENLNKLFKLSFNEMLPIYKLILKNPFTINNSLVAVDQYDNIIGTFIILLKSKDPKFQHYFNESDDELMIELVKRNKKISTIFDIFYKSTEKVEKVLLNQFGSVYNSLILGILPEYRNQKVGTLLMSAREDKIFSKYKSIQADFGTCTTFKSRAILKNLGYHDCGHVSLTEYGAECLHDGTTHVIGIYKIFDNHTKLINLF</sequence>
<name>A0A0N4ZQU9_PARTI</name>